<dbReference type="EMBL" id="JAEFBJ010000009">
    <property type="protein sequence ID" value="KAG7571657.1"/>
    <property type="molecule type" value="Genomic_DNA"/>
</dbReference>
<dbReference type="AlphaFoldDB" id="A0A8T2AFX4"/>
<evidence type="ECO:0000313" key="1">
    <source>
        <dbReference type="EMBL" id="KAG7571657.1"/>
    </source>
</evidence>
<reference evidence="1 2" key="1">
    <citation type="submission" date="2020-12" db="EMBL/GenBank/DDBJ databases">
        <title>Concerted genomic and epigenomic changes stabilize Arabidopsis allopolyploids.</title>
        <authorList>
            <person name="Chen Z."/>
        </authorList>
    </citation>
    <scope>NUCLEOTIDE SEQUENCE [LARGE SCALE GENOMIC DNA]</scope>
    <source>
        <strain evidence="1">As9502</strain>
        <tissue evidence="1">Leaf</tissue>
    </source>
</reference>
<proteinExistence type="predicted"/>
<sequence>MGDGRPYSSYLITIESDCKLLRNSASRHCTTDILIVTILHSDPLSLGIKMVLILAPVIIAENLPGVAYKESV</sequence>
<comment type="caution">
    <text evidence="1">The sequence shown here is derived from an EMBL/GenBank/DDBJ whole genome shotgun (WGS) entry which is preliminary data.</text>
</comment>
<keyword evidence="2" id="KW-1185">Reference proteome</keyword>
<name>A0A8T2AFX4_ARASU</name>
<dbReference type="Proteomes" id="UP000694251">
    <property type="component" value="Chromosome 9"/>
</dbReference>
<protein>
    <submittedName>
        <fullName evidence="1">Uncharacterized protein</fullName>
    </submittedName>
</protein>
<organism evidence="1 2">
    <name type="scientific">Arabidopsis suecica</name>
    <name type="common">Swedish thale-cress</name>
    <name type="synonym">Cardaminopsis suecica</name>
    <dbReference type="NCBI Taxonomy" id="45249"/>
    <lineage>
        <taxon>Eukaryota</taxon>
        <taxon>Viridiplantae</taxon>
        <taxon>Streptophyta</taxon>
        <taxon>Embryophyta</taxon>
        <taxon>Tracheophyta</taxon>
        <taxon>Spermatophyta</taxon>
        <taxon>Magnoliopsida</taxon>
        <taxon>eudicotyledons</taxon>
        <taxon>Gunneridae</taxon>
        <taxon>Pentapetalae</taxon>
        <taxon>rosids</taxon>
        <taxon>malvids</taxon>
        <taxon>Brassicales</taxon>
        <taxon>Brassicaceae</taxon>
        <taxon>Camelineae</taxon>
        <taxon>Arabidopsis</taxon>
    </lineage>
</organism>
<evidence type="ECO:0000313" key="2">
    <source>
        <dbReference type="Proteomes" id="UP000694251"/>
    </source>
</evidence>
<accession>A0A8T2AFX4</accession>
<gene>
    <name evidence="1" type="ORF">ISN44_As09g000830</name>
</gene>